<reference evidence="7" key="1">
    <citation type="submission" date="2016-05" db="EMBL/GenBank/DDBJ databases">
        <authorList>
            <person name="Naeem Raeece"/>
        </authorList>
    </citation>
    <scope>NUCLEOTIDE SEQUENCE [LARGE SCALE GENOMIC DNA]</scope>
</reference>
<evidence type="ECO:0000259" key="5">
    <source>
        <dbReference type="SMART" id="SM00475"/>
    </source>
</evidence>
<dbReference type="InterPro" id="IPR002421">
    <property type="entry name" value="5-3_exonuclease"/>
</dbReference>
<dbReference type="SMART" id="SM00279">
    <property type="entry name" value="HhH2"/>
    <property type="match status" value="1"/>
</dbReference>
<evidence type="ECO:0000256" key="3">
    <source>
        <dbReference type="ARBA" id="ARBA00023125"/>
    </source>
</evidence>
<dbReference type="Pfam" id="PF01367">
    <property type="entry name" value="5_3_exonuc"/>
    <property type="match status" value="1"/>
</dbReference>
<feature type="chain" id="PRO_5008380721" evidence="4">
    <location>
        <begin position="22"/>
        <end position="456"/>
    </location>
</feature>
<dbReference type="Pfam" id="PF02739">
    <property type="entry name" value="5_3_exonuc_N"/>
    <property type="match status" value="1"/>
</dbReference>
<dbReference type="Gene3D" id="1.10.150.20">
    <property type="entry name" value="5' to 3' exonuclease, C-terminal subdomain"/>
    <property type="match status" value="1"/>
</dbReference>
<evidence type="ECO:0000256" key="1">
    <source>
        <dbReference type="ARBA" id="ARBA00022722"/>
    </source>
</evidence>
<dbReference type="InterPro" id="IPR038969">
    <property type="entry name" value="FEN"/>
</dbReference>
<dbReference type="GO" id="GO:0033567">
    <property type="term" value="P:DNA replication, Okazaki fragment processing"/>
    <property type="evidence" value="ECO:0007669"/>
    <property type="project" value="InterPro"/>
</dbReference>
<dbReference type="VEuPathDB" id="PlasmoDB:PmUG01_04028500"/>
<gene>
    <name evidence="6" type="ORF">PMALA_003980</name>
</gene>
<dbReference type="CDD" id="cd09859">
    <property type="entry name" value="PIN_53EXO"/>
    <property type="match status" value="1"/>
</dbReference>
<dbReference type="PANTHER" id="PTHR42646">
    <property type="entry name" value="FLAP ENDONUCLEASE XNI"/>
    <property type="match status" value="1"/>
</dbReference>
<dbReference type="EMBL" id="FLQW01000210">
    <property type="protein sequence ID" value="SBS82598.1"/>
    <property type="molecule type" value="Genomic_DNA"/>
</dbReference>
<feature type="domain" description="5'-3' exonuclease" evidence="5">
    <location>
        <begin position="120"/>
        <end position="417"/>
    </location>
</feature>
<keyword evidence="4" id="KW-0732">Signal</keyword>
<dbReference type="SUPFAM" id="SSF47807">
    <property type="entry name" value="5' to 3' exonuclease, C-terminal subdomain"/>
    <property type="match status" value="1"/>
</dbReference>
<dbReference type="AlphaFoldDB" id="A0A1A8VTD2"/>
<dbReference type="InterPro" id="IPR020045">
    <property type="entry name" value="DNA_polI_H3TH"/>
</dbReference>
<evidence type="ECO:0000256" key="2">
    <source>
        <dbReference type="ARBA" id="ARBA00022801"/>
    </source>
</evidence>
<evidence type="ECO:0000313" key="7">
    <source>
        <dbReference type="Proteomes" id="UP000078597"/>
    </source>
</evidence>
<dbReference type="InterPro" id="IPR008918">
    <property type="entry name" value="HhH2"/>
</dbReference>
<dbReference type="InterPro" id="IPR029060">
    <property type="entry name" value="PIN-like_dom_sf"/>
</dbReference>
<accession>A0A1A8VTD2</accession>
<evidence type="ECO:0000256" key="4">
    <source>
        <dbReference type="SAM" id="SignalP"/>
    </source>
</evidence>
<evidence type="ECO:0000313" key="6">
    <source>
        <dbReference type="EMBL" id="SBS82598.1"/>
    </source>
</evidence>
<dbReference type="InterPro" id="IPR036279">
    <property type="entry name" value="5-3_exonuclease_C_sf"/>
</dbReference>
<dbReference type="GO" id="GO:0008409">
    <property type="term" value="F:5'-3' exonuclease activity"/>
    <property type="evidence" value="ECO:0007669"/>
    <property type="project" value="InterPro"/>
</dbReference>
<organism evidence="6 7">
    <name type="scientific">Plasmodium malariae</name>
    <dbReference type="NCBI Taxonomy" id="5858"/>
    <lineage>
        <taxon>Eukaryota</taxon>
        <taxon>Sar</taxon>
        <taxon>Alveolata</taxon>
        <taxon>Apicomplexa</taxon>
        <taxon>Aconoidasida</taxon>
        <taxon>Haemosporida</taxon>
        <taxon>Plasmodiidae</taxon>
        <taxon>Plasmodium</taxon>
        <taxon>Plasmodium (Plasmodium)</taxon>
    </lineage>
</organism>
<dbReference type="Proteomes" id="UP000078597">
    <property type="component" value="Unassembled WGS sequence"/>
</dbReference>
<keyword evidence="1" id="KW-0540">Nuclease</keyword>
<keyword evidence="3" id="KW-0238">DNA-binding</keyword>
<keyword evidence="2" id="KW-0378">Hydrolase</keyword>
<dbReference type="GO" id="GO:0017108">
    <property type="term" value="F:5'-flap endonuclease activity"/>
    <property type="evidence" value="ECO:0007669"/>
    <property type="project" value="InterPro"/>
</dbReference>
<dbReference type="CDD" id="cd09898">
    <property type="entry name" value="H3TH_53EXO"/>
    <property type="match status" value="1"/>
</dbReference>
<name>A0A1A8VTD2_PLAMA</name>
<dbReference type="InterPro" id="IPR020046">
    <property type="entry name" value="5-3_exonucl_a-hlix_arch_N"/>
</dbReference>
<protein>
    <submittedName>
        <fullName evidence="6">5'-3' exonuclease N-terminal resolvase-like domain</fullName>
    </submittedName>
</protein>
<feature type="signal peptide" evidence="4">
    <location>
        <begin position="1"/>
        <end position="21"/>
    </location>
</feature>
<dbReference type="PANTHER" id="PTHR42646:SF2">
    <property type="entry name" value="5'-3' EXONUCLEASE FAMILY PROTEIN"/>
    <property type="match status" value="1"/>
</dbReference>
<dbReference type="Gene3D" id="3.40.50.1010">
    <property type="entry name" value="5'-nuclease"/>
    <property type="match status" value="1"/>
</dbReference>
<keyword evidence="6" id="KW-0269">Exonuclease</keyword>
<dbReference type="GO" id="GO:0003677">
    <property type="term" value="F:DNA binding"/>
    <property type="evidence" value="ECO:0007669"/>
    <property type="project" value="UniProtKB-KW"/>
</dbReference>
<dbReference type="SUPFAM" id="SSF88723">
    <property type="entry name" value="PIN domain-like"/>
    <property type="match status" value="1"/>
</dbReference>
<dbReference type="SMART" id="SM00475">
    <property type="entry name" value="53EXOc"/>
    <property type="match status" value="1"/>
</dbReference>
<sequence>MFKTFYVLFLFCVKCFILCNSSKTNINMKKKSKSSLFFIPCKVKIKNSVLFINSSQRESYNMNKSLYNHKNESYYSKIGLRKKKDKESINGYLKRGYTKLFGRKKNKEGEELGNENQENIYETFLIIDGSSILFKNFFGMPYLKNNNDVNLSTIYGFIQSLNKIYKLLFPTYVVIIFDSKTSNDDKKKIYSKYKIFRKKNPEELYEQLKIVSEFCNVIGIKTISSTDVESDNYIAQIVETISNTVKERDHLSCNNKEELKDVEEQISNIIAKKKRQFRVIIVSSDKDLLQLLEYNDDAHNNMNISVCQPNRKYRLVNADLFFEEHNILPCQYSDYLILAGDQTDGISGVPSIGDKTSKYLLKEFHSIDNILQNLHKIPSKLHPIFLNNIENINIFRKIIKLKCETNDTLVFDEYRQGSIKDFEAFQNFVDKYSLHKLLRKSIIVNYVGGTSKTHHN</sequence>
<proteinExistence type="predicted"/>